<dbReference type="EnsemblMetazoa" id="Aqu2.1.37333_001">
    <property type="protein sequence ID" value="Aqu2.1.37333_001"/>
    <property type="gene ID" value="Aqu2.1.37333"/>
</dbReference>
<feature type="compositionally biased region" description="Pro residues" evidence="1">
    <location>
        <begin position="109"/>
        <end position="120"/>
    </location>
</feature>
<evidence type="ECO:0000256" key="1">
    <source>
        <dbReference type="SAM" id="MobiDB-lite"/>
    </source>
</evidence>
<feature type="compositionally biased region" description="Pro residues" evidence="1">
    <location>
        <begin position="128"/>
        <end position="146"/>
    </location>
</feature>
<name>A0A1X7VBH1_AMPQE</name>
<protein>
    <submittedName>
        <fullName evidence="2">Uncharacterized protein</fullName>
    </submittedName>
</protein>
<evidence type="ECO:0000313" key="2">
    <source>
        <dbReference type="EnsemblMetazoa" id="Aqu2.1.37333_001"/>
    </source>
</evidence>
<reference evidence="2" key="1">
    <citation type="submission" date="2017-05" db="UniProtKB">
        <authorList>
            <consortium name="EnsemblMetazoa"/>
        </authorList>
    </citation>
    <scope>IDENTIFICATION</scope>
</reference>
<feature type="compositionally biased region" description="Basic and acidic residues" evidence="1">
    <location>
        <begin position="41"/>
        <end position="56"/>
    </location>
</feature>
<feature type="region of interest" description="Disordered" evidence="1">
    <location>
        <begin position="41"/>
        <end position="179"/>
    </location>
</feature>
<proteinExistence type="predicted"/>
<feature type="compositionally biased region" description="Low complexity" evidence="1">
    <location>
        <begin position="147"/>
        <end position="157"/>
    </location>
</feature>
<feature type="compositionally biased region" description="Basic residues" evidence="1">
    <location>
        <begin position="57"/>
        <end position="69"/>
    </location>
</feature>
<organism evidence="2">
    <name type="scientific">Amphimedon queenslandica</name>
    <name type="common">Sponge</name>
    <dbReference type="NCBI Taxonomy" id="400682"/>
    <lineage>
        <taxon>Eukaryota</taxon>
        <taxon>Metazoa</taxon>
        <taxon>Porifera</taxon>
        <taxon>Demospongiae</taxon>
        <taxon>Heteroscleromorpha</taxon>
        <taxon>Haplosclerida</taxon>
        <taxon>Niphatidae</taxon>
        <taxon>Amphimedon</taxon>
    </lineage>
</organism>
<sequence>MAAPIEDVVIEVYPSDGKKKEGRPLDLEQFRPALRRQLELIEEGWRERRGSKEAKATQRRVGKGGKRGRGGKEGGQGGRGGGQGGRGGAPRPTSMDYDEYHGGQLLAGGPPPPGGLPQPALPLVDGVSPPPVDGDGWPPPPPPGGLLPPSALPVAGGWPPPVAGDGGPHHHLPEAHYPH</sequence>
<dbReference type="InParanoid" id="A0A1X7VBH1"/>
<dbReference type="AlphaFoldDB" id="A0A1X7VBH1"/>
<accession>A0A1X7VBH1</accession>
<feature type="compositionally biased region" description="Basic and acidic residues" evidence="1">
    <location>
        <begin position="167"/>
        <end position="179"/>
    </location>
</feature>
<feature type="compositionally biased region" description="Gly residues" evidence="1">
    <location>
        <begin position="73"/>
        <end position="88"/>
    </location>
</feature>